<protein>
    <recommendedName>
        <fullName evidence="10">Endo-chitosanase</fullName>
        <ecNumber evidence="10">3.2.1.132</ecNumber>
    </recommendedName>
</protein>
<evidence type="ECO:0000256" key="5">
    <source>
        <dbReference type="ARBA" id="ARBA00022729"/>
    </source>
</evidence>
<dbReference type="OrthoDB" id="4756206at2759"/>
<comment type="similarity">
    <text evidence="3 10">Belongs to the glycosyl hydrolase 75 family.</text>
</comment>
<dbReference type="EC" id="3.2.1.132" evidence="10"/>
<sequence length="204" mass="21721">MRTAALLLALAALPTALTRQIPDALQSFYDTVKDGHCPTTLHSGLRRNADSRATFRYCTDDSSNLMWIAGPSSLADMDVDCDGANNAHGACENDPTGQSITAFQDEVSQFGIADLDANLHSYVVLGTGGFDPRKEGVSSLSVVAVFYGVWGDSNADDLVGEASLSLATACYGNRMNGNYGHAETDVLYLAFRTDEAVPGRNASW</sequence>
<evidence type="ECO:0000256" key="10">
    <source>
        <dbReference type="RuleBase" id="RU361208"/>
    </source>
</evidence>
<evidence type="ECO:0000313" key="11">
    <source>
        <dbReference type="EMBL" id="RPB15530.1"/>
    </source>
</evidence>
<evidence type="ECO:0000256" key="1">
    <source>
        <dbReference type="ARBA" id="ARBA00000405"/>
    </source>
</evidence>
<keyword evidence="8 10" id="KW-0326">Glycosidase</keyword>
<evidence type="ECO:0000256" key="4">
    <source>
        <dbReference type="ARBA" id="ARBA00022525"/>
    </source>
</evidence>
<evidence type="ECO:0000256" key="9">
    <source>
        <dbReference type="ARBA" id="ARBA00023326"/>
    </source>
</evidence>
<reference evidence="11 12" key="1">
    <citation type="journal article" date="2018" name="Nat. Ecol. Evol.">
        <title>Pezizomycetes genomes reveal the molecular basis of ectomycorrhizal truffle lifestyle.</title>
        <authorList>
            <person name="Murat C."/>
            <person name="Payen T."/>
            <person name="Noel B."/>
            <person name="Kuo A."/>
            <person name="Morin E."/>
            <person name="Chen J."/>
            <person name="Kohler A."/>
            <person name="Krizsan K."/>
            <person name="Balestrini R."/>
            <person name="Da Silva C."/>
            <person name="Montanini B."/>
            <person name="Hainaut M."/>
            <person name="Levati E."/>
            <person name="Barry K.W."/>
            <person name="Belfiori B."/>
            <person name="Cichocki N."/>
            <person name="Clum A."/>
            <person name="Dockter R.B."/>
            <person name="Fauchery L."/>
            <person name="Guy J."/>
            <person name="Iotti M."/>
            <person name="Le Tacon F."/>
            <person name="Lindquist E.A."/>
            <person name="Lipzen A."/>
            <person name="Malagnac F."/>
            <person name="Mello A."/>
            <person name="Molinier V."/>
            <person name="Miyauchi S."/>
            <person name="Poulain J."/>
            <person name="Riccioni C."/>
            <person name="Rubini A."/>
            <person name="Sitrit Y."/>
            <person name="Splivallo R."/>
            <person name="Traeger S."/>
            <person name="Wang M."/>
            <person name="Zifcakova L."/>
            <person name="Wipf D."/>
            <person name="Zambonelli A."/>
            <person name="Paolocci F."/>
            <person name="Nowrousian M."/>
            <person name="Ottonello S."/>
            <person name="Baldrian P."/>
            <person name="Spatafora J.W."/>
            <person name="Henrissat B."/>
            <person name="Nagy L.G."/>
            <person name="Aury J.M."/>
            <person name="Wincker P."/>
            <person name="Grigoriev I.V."/>
            <person name="Bonfante P."/>
            <person name="Martin F.M."/>
        </authorList>
    </citation>
    <scope>NUCLEOTIDE SEQUENCE [LARGE SCALE GENOMIC DNA]</scope>
    <source>
        <strain evidence="11 12">CCBAS932</strain>
    </source>
</reference>
<comment type="subcellular location">
    <subcellularLocation>
        <location evidence="2 10">Secreted</location>
    </subcellularLocation>
</comment>
<keyword evidence="5 10" id="KW-0732">Signal</keyword>
<comment type="function">
    <text evidence="10">Chitosanase catalyzing the endo-type cleavage of chitosan, the deacylated form of chitin. Chitosanase may be crucial in the degradation of the deacetylated portion of chitin in the fungal cell wall.</text>
</comment>
<feature type="signal peptide" evidence="10">
    <location>
        <begin position="1"/>
        <end position="18"/>
    </location>
</feature>
<evidence type="ECO:0000256" key="8">
    <source>
        <dbReference type="ARBA" id="ARBA00023295"/>
    </source>
</evidence>
<dbReference type="AlphaFoldDB" id="A0A3N4KY92"/>
<comment type="catalytic activity">
    <reaction evidence="1 10">
        <text>Endohydrolysis of beta-(1-&gt;4)-linkages between D-glucosamine residues in a partly acetylated chitosan.</text>
        <dbReference type="EC" id="3.2.1.132"/>
    </reaction>
</comment>
<keyword evidence="6 10" id="KW-0378">Hydrolase</keyword>
<dbReference type="Proteomes" id="UP000277580">
    <property type="component" value="Unassembled WGS sequence"/>
</dbReference>
<evidence type="ECO:0000256" key="2">
    <source>
        <dbReference type="ARBA" id="ARBA00004613"/>
    </source>
</evidence>
<keyword evidence="7" id="KW-0119">Carbohydrate metabolism</keyword>
<dbReference type="GO" id="GO:0000272">
    <property type="term" value="P:polysaccharide catabolic process"/>
    <property type="evidence" value="ECO:0007669"/>
    <property type="project" value="UniProtKB-KW"/>
</dbReference>
<name>A0A3N4KY92_9PEZI</name>
<dbReference type="Pfam" id="PF07335">
    <property type="entry name" value="Glyco_hydro_75"/>
    <property type="match status" value="1"/>
</dbReference>
<dbReference type="GO" id="GO:0005576">
    <property type="term" value="C:extracellular region"/>
    <property type="evidence" value="ECO:0007669"/>
    <property type="project" value="UniProtKB-SubCell"/>
</dbReference>
<evidence type="ECO:0000256" key="7">
    <source>
        <dbReference type="ARBA" id="ARBA00023277"/>
    </source>
</evidence>
<dbReference type="EMBL" id="ML119112">
    <property type="protein sequence ID" value="RPB15530.1"/>
    <property type="molecule type" value="Genomic_DNA"/>
</dbReference>
<evidence type="ECO:0000313" key="12">
    <source>
        <dbReference type="Proteomes" id="UP000277580"/>
    </source>
</evidence>
<proteinExistence type="inferred from homology"/>
<keyword evidence="9 10" id="KW-0624">Polysaccharide degradation</keyword>
<keyword evidence="4" id="KW-0964">Secreted</keyword>
<feature type="chain" id="PRO_5017845889" description="Endo-chitosanase" evidence="10">
    <location>
        <begin position="19"/>
        <end position="204"/>
    </location>
</feature>
<dbReference type="PANTHER" id="PTHR42061">
    <property type="entry name" value="ENDO-CHITOSANASE"/>
    <property type="match status" value="1"/>
</dbReference>
<organism evidence="11 12">
    <name type="scientific">Morchella conica CCBAS932</name>
    <dbReference type="NCBI Taxonomy" id="1392247"/>
    <lineage>
        <taxon>Eukaryota</taxon>
        <taxon>Fungi</taxon>
        <taxon>Dikarya</taxon>
        <taxon>Ascomycota</taxon>
        <taxon>Pezizomycotina</taxon>
        <taxon>Pezizomycetes</taxon>
        <taxon>Pezizales</taxon>
        <taxon>Morchellaceae</taxon>
        <taxon>Morchella</taxon>
    </lineage>
</organism>
<accession>A0A3N4KY92</accession>
<dbReference type="PANTHER" id="PTHR42061:SF6">
    <property type="entry name" value="ENDO-CHITOSANASE"/>
    <property type="match status" value="1"/>
</dbReference>
<keyword evidence="12" id="KW-1185">Reference proteome</keyword>
<dbReference type="InParanoid" id="A0A3N4KY92"/>
<gene>
    <name evidence="11" type="ORF">P167DRAFT_551852</name>
</gene>
<dbReference type="GO" id="GO:0016977">
    <property type="term" value="F:chitosanase activity"/>
    <property type="evidence" value="ECO:0007669"/>
    <property type="project" value="UniProtKB-EC"/>
</dbReference>
<evidence type="ECO:0000256" key="3">
    <source>
        <dbReference type="ARBA" id="ARBA00007799"/>
    </source>
</evidence>
<dbReference type="InterPro" id="IPR009939">
    <property type="entry name" value="Chitosanase_fungal"/>
</dbReference>
<evidence type="ECO:0000256" key="6">
    <source>
        <dbReference type="ARBA" id="ARBA00022801"/>
    </source>
</evidence>